<sequence>MRAHATNRWGPVTRWCPPAIGSKRYTTPHVQLLATQASHGTVLEKERAHKPKTKTPAFARGGGGSVGTDAGMAAPPESTTAPNAGGITSGRLKCHAFKSWLQEYAEKAGLPAPEYTTVKEGPAHEPVFRSTVAIGSARYDSLPGFSTRKAAEQSAAEAALMEILKSIPTTQRIPADQETGLWDNLLQEYAQEMNCSIPSYTWTRQASGKAPYTCTVEIAGMQYMGHAGRSKKEAQIKAAWTALLAIKGQLEGRASGATKYIVVPGKRQGNEAEKTPIETPLEVKKGGFKKKWNKRKFMKKNRQAVDVEKDEARAAGDVSNVMSPWSQQSQEPSSDIVMLKRDDYASKAVEEPGGDTVMLQPDEEARRAEPEPDTAKPDKQARRAEPEPDIAMLDPDQEDRRVEEVQGSGTAMPQPDKKARRVEEIPGSGTVMLQPDKEARRVEQEPPRDSGIVGPNQEARCINQEQLGATAMPQHIRAARTKKHDSESRCNLM</sequence>
<organism evidence="1 2">
    <name type="scientific">Avena sativa</name>
    <name type="common">Oat</name>
    <dbReference type="NCBI Taxonomy" id="4498"/>
    <lineage>
        <taxon>Eukaryota</taxon>
        <taxon>Viridiplantae</taxon>
        <taxon>Streptophyta</taxon>
        <taxon>Embryophyta</taxon>
        <taxon>Tracheophyta</taxon>
        <taxon>Spermatophyta</taxon>
        <taxon>Magnoliopsida</taxon>
        <taxon>Liliopsida</taxon>
        <taxon>Poales</taxon>
        <taxon>Poaceae</taxon>
        <taxon>BOP clade</taxon>
        <taxon>Pooideae</taxon>
        <taxon>Poodae</taxon>
        <taxon>Poeae</taxon>
        <taxon>Poeae Chloroplast Group 1 (Aveneae type)</taxon>
        <taxon>Aveninae</taxon>
        <taxon>Avena</taxon>
    </lineage>
</organism>
<accession>A0ACD6AHU5</accession>
<reference evidence="1" key="1">
    <citation type="submission" date="2025-09" db="UniProtKB">
        <authorList>
            <consortium name="EnsemblPlants"/>
        </authorList>
    </citation>
    <scope>IDENTIFICATION</scope>
</reference>
<protein>
    <submittedName>
        <fullName evidence="1">Uncharacterized protein</fullName>
    </submittedName>
</protein>
<evidence type="ECO:0000313" key="1">
    <source>
        <dbReference type="EnsemblPlants" id="AVESA.00010b.r2.UnG1411820.1.CDS"/>
    </source>
</evidence>
<evidence type="ECO:0000313" key="2">
    <source>
        <dbReference type="Proteomes" id="UP001732700"/>
    </source>
</evidence>
<name>A0ACD6AHU5_AVESA</name>
<proteinExistence type="predicted"/>
<dbReference type="EnsemblPlants" id="AVESA.00010b.r2.UnG1411820.1">
    <property type="protein sequence ID" value="AVESA.00010b.r2.UnG1411820.1.CDS"/>
    <property type="gene ID" value="AVESA.00010b.r2.UnG1411820"/>
</dbReference>
<keyword evidence="2" id="KW-1185">Reference proteome</keyword>
<dbReference type="Proteomes" id="UP001732700">
    <property type="component" value="Unassembled WGS sequence"/>
</dbReference>